<protein>
    <recommendedName>
        <fullName evidence="3">C2H2-type domain-containing protein</fullName>
    </recommendedName>
</protein>
<dbReference type="EMBL" id="CABIJS010000488">
    <property type="protein sequence ID" value="VUZ52366.1"/>
    <property type="molecule type" value="Genomic_DNA"/>
</dbReference>
<evidence type="ECO:0000313" key="5">
    <source>
        <dbReference type="Proteomes" id="UP000321570"/>
    </source>
</evidence>
<evidence type="ECO:0000256" key="2">
    <source>
        <dbReference type="SAM" id="MobiDB-lite"/>
    </source>
</evidence>
<dbReference type="PANTHER" id="PTHR12451">
    <property type="entry name" value="TRANSCRIPTION FACTOR CASTOR PROTEIN MING -RELATED"/>
    <property type="match status" value="1"/>
</dbReference>
<dbReference type="GO" id="GO:0000981">
    <property type="term" value="F:DNA-binding transcription factor activity, RNA polymerase II-specific"/>
    <property type="evidence" value="ECO:0007669"/>
    <property type="project" value="TreeGrafter"/>
</dbReference>
<dbReference type="GO" id="GO:0000977">
    <property type="term" value="F:RNA polymerase II transcription regulatory region sequence-specific DNA binding"/>
    <property type="evidence" value="ECO:0007669"/>
    <property type="project" value="TreeGrafter"/>
</dbReference>
<feature type="region of interest" description="Disordered" evidence="2">
    <location>
        <begin position="686"/>
        <end position="705"/>
    </location>
</feature>
<dbReference type="GO" id="GO:0045664">
    <property type="term" value="P:regulation of neuron differentiation"/>
    <property type="evidence" value="ECO:0007669"/>
    <property type="project" value="TreeGrafter"/>
</dbReference>
<feature type="domain" description="C2H2-type" evidence="3">
    <location>
        <begin position="823"/>
        <end position="849"/>
    </location>
</feature>
<sequence>MSEALDLSVNSVPVITASVPSGHGTQLPRSSEVKSMDSSTSVNKLTFFPFESDFLRGFPQTFPSFPPVYPPINIPSQNSQLLQTPTTMQIGNDALSKFAPLMMPSSLTQTANGMTSKEVPSNAIDLSLQTIFQVPHLSPAPESLMNFGNSLPQSQMLINQGATPRGNTNGFSPSEYFPLLEQISRVSTTQEGKELLKKFSSFHECGQAQCRAAGLKEHFHCNDCYKVISRREETIRHAKWHRKRAESLQYGFMRYSSCDNCGYPSCNHNLKQTHYHCIRTNCNKTYISTSDVQMHANFHRKDAVIMQEGFRRFRAAEDCGNRDCPFSRERTTHFHCQRGGCNFTFKNKADMEKHKNHHLKNDAIAKDGFRKFTKSENCNFLNCKYSGQVNHIHCIRQGCDYVVHSTSQISSHRRKHERRESINYPCTMAPQNQIVLSQLNCESSNGETTTTPNITTSTTTATTSGTTTPKPSPPHSISPSTDPQSLNSTTKLLQRVSKLSEICWQRSQEAGNKPPPLNDFEDIALVKQVLEEVHRSLKIFKDVPSCDNEQCSFHSTGIDHFHCFRTGCMDTLEMDPEEKFIPLSDFATISSGDMDSWRDHWNLHALQSILSITGFSRCSGGICNSNGESKAHLHCFLWPSCNISIDINMADPPRLLRHLTKHNPHFGTMMYQMKEQTSFVTSEVGGLIGQRKRGRPPKHSRDIHIPRLSIPPERCQDDNPSIPLGMEDFLSKPDMIAGGLKFFPVENGIACVDRCCPYFISNQNHFHCIRQRCYLATSDLAYANSHRREFHPYTPIEPGYEHFDRSIDCRRPACYAKRDSAHYHCLRPRCAYSFVRVSKMRQHTELHEGGGLNNSGSGANVFEKCEEMLDNFSQAAGPLLPPLGLDKGPASFSEIMPFLMRFLLTEQTMPPISKAMKLLNPESMESGDEKMDWSELNEKIQSTNIFKAANTPPIPMEESEQGSVKAESNEDNA</sequence>
<feature type="domain" description="C2H2-type" evidence="3">
    <location>
        <begin position="334"/>
        <end position="363"/>
    </location>
</feature>
<reference evidence="4 5" key="1">
    <citation type="submission" date="2019-07" db="EMBL/GenBank/DDBJ databases">
        <authorList>
            <person name="Jastrzebski P J."/>
            <person name="Paukszto L."/>
            <person name="Jastrzebski P J."/>
        </authorList>
    </citation>
    <scope>NUCLEOTIDE SEQUENCE [LARGE SCALE GENOMIC DNA]</scope>
    <source>
        <strain evidence="4 5">WMS-il1</strain>
    </source>
</reference>
<feature type="region of interest" description="Disordered" evidence="2">
    <location>
        <begin position="442"/>
        <end position="487"/>
    </location>
</feature>
<dbReference type="InterPro" id="IPR013087">
    <property type="entry name" value="Znf_C2H2_type"/>
</dbReference>
<dbReference type="InterPro" id="IPR040373">
    <property type="entry name" value="CASZ1"/>
</dbReference>
<dbReference type="GO" id="GO:0008270">
    <property type="term" value="F:zinc ion binding"/>
    <property type="evidence" value="ECO:0007669"/>
    <property type="project" value="UniProtKB-KW"/>
</dbReference>
<dbReference type="AlphaFoldDB" id="A0A564YYX8"/>
<dbReference type="Proteomes" id="UP000321570">
    <property type="component" value="Unassembled WGS sequence"/>
</dbReference>
<proteinExistence type="predicted"/>
<dbReference type="PANTHER" id="PTHR12451:SF0">
    <property type="entry name" value="ZINC FINGER PROTEIN CASTOR HOMOLOG 1"/>
    <property type="match status" value="1"/>
</dbReference>
<keyword evidence="1" id="KW-0479">Metal-binding</keyword>
<evidence type="ECO:0000259" key="3">
    <source>
        <dbReference type="PROSITE" id="PS50157"/>
    </source>
</evidence>
<dbReference type="PROSITE" id="PS50157">
    <property type="entry name" value="ZINC_FINGER_C2H2_2"/>
    <property type="match status" value="4"/>
</dbReference>
<dbReference type="GO" id="GO:0045944">
    <property type="term" value="P:positive regulation of transcription by RNA polymerase II"/>
    <property type="evidence" value="ECO:0007669"/>
    <property type="project" value="TreeGrafter"/>
</dbReference>
<feature type="domain" description="C2H2-type" evidence="3">
    <location>
        <begin position="219"/>
        <end position="246"/>
    </location>
</feature>
<keyword evidence="1" id="KW-0863">Zinc-finger</keyword>
<name>A0A564YYX8_HYMDI</name>
<keyword evidence="1" id="KW-0862">Zinc</keyword>
<feature type="domain" description="C2H2-type" evidence="3">
    <location>
        <begin position="275"/>
        <end position="304"/>
    </location>
</feature>
<dbReference type="PROSITE" id="PS00028">
    <property type="entry name" value="ZINC_FINGER_C2H2_1"/>
    <property type="match status" value="5"/>
</dbReference>
<evidence type="ECO:0000256" key="1">
    <source>
        <dbReference type="PROSITE-ProRule" id="PRU00042"/>
    </source>
</evidence>
<keyword evidence="5" id="KW-1185">Reference proteome</keyword>
<dbReference type="GO" id="GO:0005634">
    <property type="term" value="C:nucleus"/>
    <property type="evidence" value="ECO:0007669"/>
    <property type="project" value="TreeGrafter"/>
</dbReference>
<feature type="region of interest" description="Disordered" evidence="2">
    <location>
        <begin position="944"/>
        <end position="973"/>
    </location>
</feature>
<feature type="compositionally biased region" description="Low complexity" evidence="2">
    <location>
        <begin position="448"/>
        <end position="469"/>
    </location>
</feature>
<evidence type="ECO:0000313" key="4">
    <source>
        <dbReference type="EMBL" id="VUZ52366.1"/>
    </source>
</evidence>
<dbReference type="SMART" id="SM00355">
    <property type="entry name" value="ZnF_C2H2"/>
    <property type="match status" value="6"/>
</dbReference>
<gene>
    <name evidence="4" type="ORF">WMSIL1_LOCUS10875</name>
</gene>
<accession>A0A564YYX8</accession>
<organism evidence="4 5">
    <name type="scientific">Hymenolepis diminuta</name>
    <name type="common">Rat tapeworm</name>
    <dbReference type="NCBI Taxonomy" id="6216"/>
    <lineage>
        <taxon>Eukaryota</taxon>
        <taxon>Metazoa</taxon>
        <taxon>Spiralia</taxon>
        <taxon>Lophotrochozoa</taxon>
        <taxon>Platyhelminthes</taxon>
        <taxon>Cestoda</taxon>
        <taxon>Eucestoda</taxon>
        <taxon>Cyclophyllidea</taxon>
        <taxon>Hymenolepididae</taxon>
        <taxon>Hymenolepis</taxon>
    </lineage>
</organism>